<accession>H2ZEI2</accession>
<evidence type="ECO:0000313" key="2">
    <source>
        <dbReference type="Proteomes" id="UP000007875"/>
    </source>
</evidence>
<dbReference type="Ensembl" id="ENSCSAVT00000016178.1">
    <property type="protein sequence ID" value="ENSCSAVP00000015998.1"/>
    <property type="gene ID" value="ENSCSAVG00000009420.1"/>
</dbReference>
<name>H2ZEI2_CIOSA</name>
<dbReference type="Proteomes" id="UP000007875">
    <property type="component" value="Unassembled WGS sequence"/>
</dbReference>
<dbReference type="InParanoid" id="H2ZEI2"/>
<protein>
    <submittedName>
        <fullName evidence="1">Uncharacterized protein</fullName>
    </submittedName>
</protein>
<proteinExistence type="predicted"/>
<organism evidence="1 2">
    <name type="scientific">Ciona savignyi</name>
    <name type="common">Pacific transparent sea squirt</name>
    <dbReference type="NCBI Taxonomy" id="51511"/>
    <lineage>
        <taxon>Eukaryota</taxon>
        <taxon>Metazoa</taxon>
        <taxon>Chordata</taxon>
        <taxon>Tunicata</taxon>
        <taxon>Ascidiacea</taxon>
        <taxon>Phlebobranchia</taxon>
        <taxon>Cionidae</taxon>
        <taxon>Ciona</taxon>
    </lineage>
</organism>
<evidence type="ECO:0000313" key="1">
    <source>
        <dbReference type="Ensembl" id="ENSCSAVP00000015998.1"/>
    </source>
</evidence>
<sequence>MTIGDHGYGVRVGNETYSLVITEEDLEKRRIEKEKAKKLSQETNRRRKALEEKK</sequence>
<keyword evidence="2" id="KW-1185">Reference proteome</keyword>
<dbReference type="HOGENOM" id="CLU_3055559_0_0_1"/>
<dbReference type="AlphaFoldDB" id="H2ZEI2"/>
<reference evidence="1" key="2">
    <citation type="submission" date="2025-08" db="UniProtKB">
        <authorList>
            <consortium name="Ensembl"/>
        </authorList>
    </citation>
    <scope>IDENTIFICATION</scope>
</reference>
<reference evidence="1" key="3">
    <citation type="submission" date="2025-09" db="UniProtKB">
        <authorList>
            <consortium name="Ensembl"/>
        </authorList>
    </citation>
    <scope>IDENTIFICATION</scope>
</reference>
<reference evidence="2" key="1">
    <citation type="submission" date="2003-08" db="EMBL/GenBank/DDBJ databases">
        <authorList>
            <person name="Birren B."/>
            <person name="Nusbaum C."/>
            <person name="Abebe A."/>
            <person name="Abouelleil A."/>
            <person name="Adekoya E."/>
            <person name="Ait-zahra M."/>
            <person name="Allen N."/>
            <person name="Allen T."/>
            <person name="An P."/>
            <person name="Anderson M."/>
            <person name="Anderson S."/>
            <person name="Arachchi H."/>
            <person name="Armbruster J."/>
            <person name="Bachantsang P."/>
            <person name="Baldwin J."/>
            <person name="Barry A."/>
            <person name="Bayul T."/>
            <person name="Blitshsteyn B."/>
            <person name="Bloom T."/>
            <person name="Blye J."/>
            <person name="Boguslavskiy L."/>
            <person name="Borowsky M."/>
            <person name="Boukhgalter B."/>
            <person name="Brunache A."/>
            <person name="Butler J."/>
            <person name="Calixte N."/>
            <person name="Calvo S."/>
            <person name="Camarata J."/>
            <person name="Campo K."/>
            <person name="Chang J."/>
            <person name="Cheshatsang Y."/>
            <person name="Citroen M."/>
            <person name="Collymore A."/>
            <person name="Considine T."/>
            <person name="Cook A."/>
            <person name="Cooke P."/>
            <person name="Corum B."/>
            <person name="Cuomo C."/>
            <person name="David R."/>
            <person name="Dawoe T."/>
            <person name="Degray S."/>
            <person name="Dodge S."/>
            <person name="Dooley K."/>
            <person name="Dorje P."/>
            <person name="Dorjee K."/>
            <person name="Dorris L."/>
            <person name="Duffey N."/>
            <person name="Dupes A."/>
            <person name="Elkins T."/>
            <person name="Engels R."/>
            <person name="Erickson J."/>
            <person name="Farina A."/>
            <person name="Faro S."/>
            <person name="Ferreira P."/>
            <person name="Fischer H."/>
            <person name="Fitzgerald M."/>
            <person name="Foley K."/>
            <person name="Gage D."/>
            <person name="Galagan J."/>
            <person name="Gearin G."/>
            <person name="Gnerre S."/>
            <person name="Gnirke A."/>
            <person name="Goyette A."/>
            <person name="Graham J."/>
            <person name="Grandbois E."/>
            <person name="Gyaltsen K."/>
            <person name="Hafez N."/>
            <person name="Hagopian D."/>
            <person name="Hagos B."/>
            <person name="Hall J."/>
            <person name="Hatcher B."/>
            <person name="Heller A."/>
            <person name="Higgins H."/>
            <person name="Honan T."/>
            <person name="Horn A."/>
            <person name="Houde N."/>
            <person name="Hughes L."/>
            <person name="Hulme W."/>
            <person name="Husby E."/>
            <person name="Iliev I."/>
            <person name="Jaffe D."/>
            <person name="Jones C."/>
            <person name="Kamal M."/>
            <person name="Kamat A."/>
            <person name="Kamvysselis M."/>
            <person name="Karlsson E."/>
            <person name="Kells C."/>
            <person name="Kieu A."/>
            <person name="Kisner P."/>
            <person name="Kodira C."/>
            <person name="Kulbokas E."/>
            <person name="Labutti K."/>
            <person name="Lama D."/>
            <person name="Landers T."/>
            <person name="Leger J."/>
            <person name="Levine S."/>
            <person name="Lewis D."/>
            <person name="Lewis T."/>
            <person name="Lindblad-toh K."/>
            <person name="Liu X."/>
            <person name="Lokyitsang T."/>
            <person name="Lokyitsang Y."/>
            <person name="Lucien O."/>
            <person name="Lui A."/>
            <person name="Ma L.J."/>
            <person name="Mabbitt R."/>
            <person name="Macdonald J."/>
            <person name="Maclean C."/>
            <person name="Major J."/>
            <person name="Manning J."/>
            <person name="Marabella R."/>
            <person name="Maru K."/>
            <person name="Matthews C."/>
            <person name="Mauceli E."/>
            <person name="Mccarthy M."/>
            <person name="Mcdonough S."/>
            <person name="Mcghee T."/>
            <person name="Meldrim J."/>
            <person name="Meneus L."/>
            <person name="Mesirov J."/>
            <person name="Mihalev A."/>
            <person name="Mihova T."/>
            <person name="Mikkelsen T."/>
            <person name="Mlenga V."/>
            <person name="Moru K."/>
            <person name="Mozes J."/>
            <person name="Mulrain L."/>
            <person name="Munson G."/>
            <person name="Naylor J."/>
            <person name="Newes C."/>
            <person name="Nguyen C."/>
            <person name="Nguyen N."/>
            <person name="Nguyen T."/>
            <person name="Nicol R."/>
            <person name="Nielsen C."/>
            <person name="Nizzari M."/>
            <person name="Norbu C."/>
            <person name="Norbu N."/>
            <person name="O'donnell P."/>
            <person name="Okoawo O."/>
            <person name="O'leary S."/>
            <person name="Omotosho B."/>
            <person name="O'neill K."/>
            <person name="Osman S."/>
            <person name="Parker S."/>
            <person name="Perrin D."/>
            <person name="Phunkhang P."/>
            <person name="Piqani B."/>
            <person name="Purcell S."/>
            <person name="Rachupka T."/>
            <person name="Ramasamy U."/>
            <person name="Rameau R."/>
            <person name="Ray V."/>
            <person name="Raymond C."/>
            <person name="Retta R."/>
            <person name="Richardson S."/>
            <person name="Rise C."/>
            <person name="Rodriguez J."/>
            <person name="Rogers J."/>
            <person name="Rogov P."/>
            <person name="Rutman M."/>
            <person name="Schupbach R."/>
            <person name="Seaman C."/>
            <person name="Settipalli S."/>
            <person name="Sharpe T."/>
            <person name="Sheridan J."/>
            <person name="Sherpa N."/>
            <person name="Shi J."/>
            <person name="Smirnov S."/>
            <person name="Smith C."/>
            <person name="Sougnez C."/>
            <person name="Spencer B."/>
            <person name="Stalker J."/>
            <person name="Stange-thomann N."/>
            <person name="Stavropoulos S."/>
            <person name="Stetson K."/>
            <person name="Stone C."/>
            <person name="Stone S."/>
            <person name="Stubbs M."/>
            <person name="Talamas J."/>
            <person name="Tchuinga P."/>
            <person name="Tenzing P."/>
            <person name="Tesfaye S."/>
            <person name="Theodore J."/>
            <person name="Thoulutsang Y."/>
            <person name="Topham K."/>
            <person name="Towey S."/>
            <person name="Tsamla T."/>
            <person name="Tsomo N."/>
            <person name="Vallee D."/>
            <person name="Vassiliev H."/>
            <person name="Venkataraman V."/>
            <person name="Vinson J."/>
            <person name="Vo A."/>
            <person name="Wade C."/>
            <person name="Wang S."/>
            <person name="Wangchuk T."/>
            <person name="Wangdi T."/>
            <person name="Whittaker C."/>
            <person name="Wilkinson J."/>
            <person name="Wu Y."/>
            <person name="Wyman D."/>
            <person name="Yadav S."/>
            <person name="Yang S."/>
            <person name="Yang X."/>
            <person name="Yeager S."/>
            <person name="Yee E."/>
            <person name="Young G."/>
            <person name="Zainoun J."/>
            <person name="Zembeck L."/>
            <person name="Zimmer A."/>
            <person name="Zody M."/>
            <person name="Lander E."/>
        </authorList>
    </citation>
    <scope>NUCLEOTIDE SEQUENCE [LARGE SCALE GENOMIC DNA]</scope>
</reference>